<evidence type="ECO:0000256" key="1">
    <source>
        <dbReference type="SAM" id="MobiDB-lite"/>
    </source>
</evidence>
<proteinExistence type="predicted"/>
<evidence type="ECO:0000313" key="2">
    <source>
        <dbReference type="EMBL" id="MBC3471803.1"/>
    </source>
</evidence>
<dbReference type="RefSeq" id="WP_186603179.1">
    <property type="nucleotide sequence ID" value="NZ_JABWRP020000005.1"/>
</dbReference>
<comment type="caution">
    <text evidence="2">The sequence shown here is derived from an EMBL/GenBank/DDBJ whole genome shotgun (WGS) entry which is preliminary data.</text>
</comment>
<reference evidence="2" key="2">
    <citation type="submission" date="2020-07" db="EMBL/GenBank/DDBJ databases">
        <authorList>
            <person name="Lood C."/>
            <person name="Girard L."/>
        </authorList>
    </citation>
    <scope>NUCLEOTIDE SEQUENCE</scope>
    <source>
        <strain evidence="2">RW4S2</strain>
    </source>
</reference>
<reference evidence="2 4" key="1">
    <citation type="journal article" date="2020" name="Microorganisms">
        <title>Reliable Identification of Environmental Pseudomonas Isolates Using the rpoD Gene.</title>
        <authorList>
            <consortium name="The Broad Institute Genome Sequencing Platform"/>
            <person name="Girard L."/>
            <person name="Lood C."/>
            <person name="Rokni-Zadeh H."/>
            <person name="van Noort V."/>
            <person name="Lavigne R."/>
            <person name="De Mot R."/>
        </authorList>
    </citation>
    <scope>NUCLEOTIDE SEQUENCE</scope>
    <source>
        <strain evidence="2 4">RW4S2</strain>
    </source>
</reference>
<reference evidence="3" key="3">
    <citation type="submission" date="2021-06" db="EMBL/GenBank/DDBJ databases">
        <title>Updating the genus Pseudomonas: Description of 43 new species and partition of the Pseudomonas putida group.</title>
        <authorList>
            <person name="Girard L."/>
            <person name="Lood C."/>
            <person name="Vandamme P."/>
            <person name="Rokni-Zadeh H."/>
            <person name="Van Noort V."/>
            <person name="Hofte M."/>
            <person name="Lavigne R."/>
            <person name="De Mot R."/>
        </authorList>
    </citation>
    <scope>NUCLEOTIDE SEQUENCE</scope>
    <source>
        <strain evidence="3">RW4S2</strain>
    </source>
</reference>
<feature type="region of interest" description="Disordered" evidence="1">
    <location>
        <begin position="114"/>
        <end position="150"/>
    </location>
</feature>
<dbReference type="Proteomes" id="UP000628137">
    <property type="component" value="Unassembled WGS sequence"/>
</dbReference>
<sequence>MANTQVFTLGLGVTVINPLGLAIEQLRRDVERLRRQADGTRLGRLIGEVIRLGLELGKVRQVERQLALDQDQHQQDQLARLGTEADEVERLRQHYLSLDRVIAGLARLKPVFQQGQQHGAAPDTARDPAAEASAASSEKPSHTRRSTAESVKVAASVLGVGTIVGARMAYEVGRRLPAEQRQRAQTAISSRLKSGAFNAGISAFKAWNDGETPEDKAKGMGAAAGELGGTLLGASIAAVFTKNKDVQELAGVAGGHLGEWAGELLGGRLFDLVMYQDNPDRSVQGSSTATVVNTAPAVEGAEYRGESKAVEDVQALRATQVPSPPGAAVSGAFSLLASVATAGTPGQGFGFAAASPALAPAGGSRPGAVRSLFRRVPVGALLDTSLQLAQTYRSDATAVQKVEGYGSAVGGLGGTLAGAAAGAAIGSVVPVIGTAIGGLLGGALGSIGGESLGGWFGKALGAGLGLENSPASKHPVSEPARSAAAQLPSSAPASAALPAPINQQFTFTANMPVTFSNSLDDPTTLQQLEAIARRVLDDLMRQARSVQMADQPQP</sequence>
<feature type="compositionally biased region" description="Low complexity" evidence="1">
    <location>
        <begin position="479"/>
        <end position="489"/>
    </location>
</feature>
<dbReference type="EMBL" id="JABWRP010000011">
    <property type="protein sequence ID" value="MBC3471803.1"/>
    <property type="molecule type" value="Genomic_DNA"/>
</dbReference>
<feature type="region of interest" description="Disordered" evidence="1">
    <location>
        <begin position="469"/>
        <end position="489"/>
    </location>
</feature>
<dbReference type="PANTHER" id="PTHR21525">
    <property type="entry name" value="MOTILE SPERM PROTEIN"/>
    <property type="match status" value="1"/>
</dbReference>
<dbReference type="PANTHER" id="PTHR21525:SF9">
    <property type="entry name" value="CHANNEL_COLICIN DOMAIN-CONTAINING PROTEIN"/>
    <property type="match status" value="1"/>
</dbReference>
<evidence type="ECO:0000313" key="4">
    <source>
        <dbReference type="Proteomes" id="UP000628137"/>
    </source>
</evidence>
<dbReference type="AlphaFoldDB" id="A0A923GKQ1"/>
<evidence type="ECO:0000313" key="3">
    <source>
        <dbReference type="EMBL" id="MBV4541130.1"/>
    </source>
</evidence>
<gene>
    <name evidence="3" type="ORF">HU738_008680</name>
    <name evidence="2" type="ORF">HU738_14685</name>
</gene>
<accession>A0A923GKQ1</accession>
<organism evidence="2">
    <name type="scientific">Pseudomonas vlassakiae</name>
    <dbReference type="NCBI Taxonomy" id="485888"/>
    <lineage>
        <taxon>Bacteria</taxon>
        <taxon>Pseudomonadati</taxon>
        <taxon>Pseudomonadota</taxon>
        <taxon>Gammaproteobacteria</taxon>
        <taxon>Pseudomonadales</taxon>
        <taxon>Pseudomonadaceae</taxon>
        <taxon>Pseudomonas</taxon>
    </lineage>
</organism>
<dbReference type="EMBL" id="JABWRP020000005">
    <property type="protein sequence ID" value="MBV4541130.1"/>
    <property type="molecule type" value="Genomic_DNA"/>
</dbReference>
<evidence type="ECO:0008006" key="5">
    <source>
        <dbReference type="Google" id="ProtNLM"/>
    </source>
</evidence>
<name>A0A923GKQ1_9PSED</name>
<protein>
    <recommendedName>
        <fullName evidence="5">Tail tape measure protein</fullName>
    </recommendedName>
</protein>
<keyword evidence="4" id="KW-1185">Reference proteome</keyword>